<name>A0A9P8L4D4_9PEZI</name>
<dbReference type="AlphaFoldDB" id="A0A9P8L4D4"/>
<reference evidence="1" key="1">
    <citation type="submission" date="2021-03" db="EMBL/GenBank/DDBJ databases">
        <title>Comparative genomics and phylogenomic investigation of the class Geoglossomycetes provide insights into ecological specialization and systematics.</title>
        <authorList>
            <person name="Melie T."/>
            <person name="Pirro S."/>
            <person name="Miller A.N."/>
            <person name="Quandt A."/>
        </authorList>
    </citation>
    <scope>NUCLEOTIDE SEQUENCE</scope>
    <source>
        <strain evidence="1">CAQ_001_2017</strain>
    </source>
</reference>
<protein>
    <submittedName>
        <fullName evidence="1">Uncharacterized protein</fullName>
    </submittedName>
</protein>
<comment type="caution">
    <text evidence="1">The sequence shown here is derived from an EMBL/GenBank/DDBJ whole genome shotgun (WGS) entry which is preliminary data.</text>
</comment>
<keyword evidence="2" id="KW-1185">Reference proteome</keyword>
<evidence type="ECO:0000313" key="2">
    <source>
        <dbReference type="Proteomes" id="UP000750711"/>
    </source>
</evidence>
<accession>A0A9P8L4D4</accession>
<feature type="non-terminal residue" evidence="1">
    <location>
        <position position="1"/>
    </location>
</feature>
<sequence length="270" mass="30376">MPGLLSQRVSKAPYNLSRNLFRNSISTPLCCSPQCMFSALRGKKALGLRKSQNTPAQFIWRWQIRILLVLTLVAASVPSLLGDPASLYLSSRTNKPQGLSRVYLATRSATLSPVLSAIPLRANEAIKNGNFVDIHDIGGTDPKDYDVLITDVDNDVLRSEISELVGMPYLKEATKDEANNTPDKTCGFVYGQKFRMIFPCLLSIKDKAHWVRVDIYRLPHTVHLTPPKSHFKGINILGSDFCILNRLRPWINDNDRTVTYYIGWKFPKKG</sequence>
<proteinExistence type="predicted"/>
<evidence type="ECO:0000313" key="1">
    <source>
        <dbReference type="EMBL" id="KAH0548164.1"/>
    </source>
</evidence>
<dbReference type="Proteomes" id="UP000750711">
    <property type="component" value="Unassembled WGS sequence"/>
</dbReference>
<gene>
    <name evidence="1" type="ORF">GP486_008112</name>
</gene>
<organism evidence="1 2">
    <name type="scientific">Trichoglossum hirsutum</name>
    <dbReference type="NCBI Taxonomy" id="265104"/>
    <lineage>
        <taxon>Eukaryota</taxon>
        <taxon>Fungi</taxon>
        <taxon>Dikarya</taxon>
        <taxon>Ascomycota</taxon>
        <taxon>Pezizomycotina</taxon>
        <taxon>Geoglossomycetes</taxon>
        <taxon>Geoglossales</taxon>
        <taxon>Geoglossaceae</taxon>
        <taxon>Trichoglossum</taxon>
    </lineage>
</organism>
<dbReference type="EMBL" id="JAGHQM010002776">
    <property type="protein sequence ID" value="KAH0548164.1"/>
    <property type="molecule type" value="Genomic_DNA"/>
</dbReference>